<dbReference type="AlphaFoldDB" id="A0A7S0BAE7"/>
<sequence length="224" mass="23789">MDDLGSNHRAWQQRLGRERTPQRYALVIYRDEAHGGSSCSSATKQAAPRHLRGSTSEPSLAPSRGSTGAGGRRGPRSAPQSAGEARPQPGAKPGGRALRAGTPAVTRGAAARTQGSNGGRQGRWLPEPPLARTQTGASSFRRSGELVLINNGTRRSVPPTPSLRTAVTGASVDSALWREVEEVVQQEVARFVKPLQEQLRSEAEARQRVEAALRSAGVEPASVH</sequence>
<reference evidence="2" key="1">
    <citation type="submission" date="2021-01" db="EMBL/GenBank/DDBJ databases">
        <authorList>
            <person name="Corre E."/>
            <person name="Pelletier E."/>
            <person name="Niang G."/>
            <person name="Scheremetjew M."/>
            <person name="Finn R."/>
            <person name="Kale V."/>
            <person name="Holt S."/>
            <person name="Cochrane G."/>
            <person name="Meng A."/>
            <person name="Brown T."/>
            <person name="Cohen L."/>
        </authorList>
    </citation>
    <scope>NUCLEOTIDE SEQUENCE</scope>
    <source>
        <strain evidence="2">Pbaha01</strain>
    </source>
</reference>
<protein>
    <submittedName>
        <fullName evidence="2">Uncharacterized protein</fullName>
    </submittedName>
</protein>
<feature type="region of interest" description="Disordered" evidence="1">
    <location>
        <begin position="1"/>
        <end position="142"/>
    </location>
</feature>
<name>A0A7S0BAE7_9DINO</name>
<evidence type="ECO:0000313" key="2">
    <source>
        <dbReference type="EMBL" id="CAD8386813.1"/>
    </source>
</evidence>
<gene>
    <name evidence="2" type="ORF">PBAH0796_LOCUS30501</name>
</gene>
<proteinExistence type="predicted"/>
<feature type="compositionally biased region" description="Polar residues" evidence="1">
    <location>
        <begin position="132"/>
        <end position="141"/>
    </location>
</feature>
<organism evidence="2">
    <name type="scientific">Pyrodinium bahamense</name>
    <dbReference type="NCBI Taxonomy" id="73915"/>
    <lineage>
        <taxon>Eukaryota</taxon>
        <taxon>Sar</taxon>
        <taxon>Alveolata</taxon>
        <taxon>Dinophyceae</taxon>
        <taxon>Gonyaulacales</taxon>
        <taxon>Pyrocystaceae</taxon>
        <taxon>Pyrodinium</taxon>
    </lineage>
</organism>
<dbReference type="EMBL" id="HBEG01050072">
    <property type="protein sequence ID" value="CAD8386813.1"/>
    <property type="molecule type" value="Transcribed_RNA"/>
</dbReference>
<accession>A0A7S0BAE7</accession>
<evidence type="ECO:0000256" key="1">
    <source>
        <dbReference type="SAM" id="MobiDB-lite"/>
    </source>
</evidence>
<feature type="region of interest" description="Disordered" evidence="1">
    <location>
        <begin position="203"/>
        <end position="224"/>
    </location>
</feature>